<dbReference type="GO" id="GO:0003841">
    <property type="term" value="F:1-acylglycerol-3-phosphate O-acyltransferase activity"/>
    <property type="evidence" value="ECO:0007669"/>
    <property type="project" value="TreeGrafter"/>
</dbReference>
<evidence type="ECO:0000256" key="1">
    <source>
        <dbReference type="ARBA" id="ARBA00005189"/>
    </source>
</evidence>
<dbReference type="InterPro" id="IPR002123">
    <property type="entry name" value="Plipid/glycerol_acylTrfase"/>
</dbReference>
<dbReference type="Proteomes" id="UP000199382">
    <property type="component" value="Unassembled WGS sequence"/>
</dbReference>
<protein>
    <submittedName>
        <fullName evidence="7">1-acyl-sn-glycerol-3-phosphate acyltransferase</fullName>
    </submittedName>
</protein>
<dbReference type="EMBL" id="FNEK01000001">
    <property type="protein sequence ID" value="SDI22771.1"/>
    <property type="molecule type" value="Genomic_DNA"/>
</dbReference>
<dbReference type="SMART" id="SM00563">
    <property type="entry name" value="PlsC"/>
    <property type="match status" value="1"/>
</dbReference>
<comment type="pathway">
    <text evidence="1">Lipid metabolism.</text>
</comment>
<sequence length="275" mass="30553">MTGSRNRETASVNLDATEGASSRPLPGSERDPLFTLLKRLALLVVGPVLFLFICIAPRFCEKRRGFRSWYWRLVPRSCGWLLWFLDIRVEISPTAVARMAADENSIFAVNHRSHLDGFALLSNVPAGKWVTFGAKKEFFSNFFVGRGFRAAGLVSIDRARGSDARRHLAEAVAAMPRRRSLILFPEGTRSGEEGLAPLKAGVVLVARETGRSIRPVVISGSDRLLPRNRKMPRPGVIRIDVLESFHCDPEAEVDSDLERLHGEMSRAYAALQAQA</sequence>
<organism evidence="7 8">
    <name type="scientific">Aliiruegeria lutimaris</name>
    <dbReference type="NCBI Taxonomy" id="571298"/>
    <lineage>
        <taxon>Bacteria</taxon>
        <taxon>Pseudomonadati</taxon>
        <taxon>Pseudomonadota</taxon>
        <taxon>Alphaproteobacteria</taxon>
        <taxon>Rhodobacterales</taxon>
        <taxon>Roseobacteraceae</taxon>
        <taxon>Aliiruegeria</taxon>
    </lineage>
</organism>
<accession>A0A1G8IV35</accession>
<evidence type="ECO:0000259" key="6">
    <source>
        <dbReference type="SMART" id="SM00563"/>
    </source>
</evidence>
<keyword evidence="2 7" id="KW-0808">Transferase</keyword>
<feature type="transmembrane region" description="Helical" evidence="5">
    <location>
        <begin position="40"/>
        <end position="60"/>
    </location>
</feature>
<dbReference type="SUPFAM" id="SSF69593">
    <property type="entry name" value="Glycerol-3-phosphate (1)-acyltransferase"/>
    <property type="match status" value="1"/>
</dbReference>
<evidence type="ECO:0000256" key="5">
    <source>
        <dbReference type="SAM" id="Phobius"/>
    </source>
</evidence>
<dbReference type="AlphaFoldDB" id="A0A1G8IV35"/>
<evidence type="ECO:0000256" key="4">
    <source>
        <dbReference type="SAM" id="MobiDB-lite"/>
    </source>
</evidence>
<dbReference type="PANTHER" id="PTHR10434">
    <property type="entry name" value="1-ACYL-SN-GLYCEROL-3-PHOSPHATE ACYLTRANSFERASE"/>
    <property type="match status" value="1"/>
</dbReference>
<keyword evidence="5" id="KW-0812">Transmembrane</keyword>
<dbReference type="Pfam" id="PF01553">
    <property type="entry name" value="Acyltransferase"/>
    <property type="match status" value="1"/>
</dbReference>
<evidence type="ECO:0000313" key="8">
    <source>
        <dbReference type="Proteomes" id="UP000199382"/>
    </source>
</evidence>
<proteinExistence type="predicted"/>
<dbReference type="CDD" id="cd07989">
    <property type="entry name" value="LPLAT_AGPAT-like"/>
    <property type="match status" value="1"/>
</dbReference>
<evidence type="ECO:0000313" key="7">
    <source>
        <dbReference type="EMBL" id="SDI22771.1"/>
    </source>
</evidence>
<name>A0A1G8IV35_9RHOB</name>
<feature type="domain" description="Phospholipid/glycerol acyltransferase" evidence="6">
    <location>
        <begin position="105"/>
        <end position="221"/>
    </location>
</feature>
<keyword evidence="8" id="KW-1185">Reference proteome</keyword>
<evidence type="ECO:0000256" key="2">
    <source>
        <dbReference type="ARBA" id="ARBA00022679"/>
    </source>
</evidence>
<evidence type="ECO:0000256" key="3">
    <source>
        <dbReference type="ARBA" id="ARBA00023315"/>
    </source>
</evidence>
<dbReference type="GO" id="GO:0006654">
    <property type="term" value="P:phosphatidic acid biosynthetic process"/>
    <property type="evidence" value="ECO:0007669"/>
    <property type="project" value="TreeGrafter"/>
</dbReference>
<gene>
    <name evidence="7" type="ORF">SAMN04488026_1001140</name>
</gene>
<keyword evidence="5" id="KW-1133">Transmembrane helix</keyword>
<dbReference type="PANTHER" id="PTHR10434:SF11">
    <property type="entry name" value="1-ACYL-SN-GLYCEROL-3-PHOSPHATE ACYLTRANSFERASE"/>
    <property type="match status" value="1"/>
</dbReference>
<feature type="region of interest" description="Disordered" evidence="4">
    <location>
        <begin position="1"/>
        <end position="26"/>
    </location>
</feature>
<reference evidence="7 8" key="1">
    <citation type="submission" date="2016-10" db="EMBL/GenBank/DDBJ databases">
        <authorList>
            <person name="de Groot N.N."/>
        </authorList>
    </citation>
    <scope>NUCLEOTIDE SEQUENCE [LARGE SCALE GENOMIC DNA]</scope>
    <source>
        <strain evidence="7 8">DSM 25294</strain>
    </source>
</reference>
<dbReference type="STRING" id="571298.SAMN04488026_1001140"/>
<keyword evidence="5" id="KW-0472">Membrane</keyword>
<keyword evidence="3 7" id="KW-0012">Acyltransferase</keyword>